<evidence type="ECO:0000259" key="4">
    <source>
        <dbReference type="Pfam" id="PF20148"/>
    </source>
</evidence>
<dbReference type="InterPro" id="IPR045351">
    <property type="entry name" value="DUF6531"/>
</dbReference>
<feature type="domain" description="DUF6531" evidence="4">
    <location>
        <begin position="165"/>
        <end position="237"/>
    </location>
</feature>
<dbReference type="InterPro" id="IPR050708">
    <property type="entry name" value="T6SS_VgrG/RHS"/>
</dbReference>
<feature type="domain" description="RHS protein conserved region" evidence="3">
    <location>
        <begin position="1073"/>
        <end position="1103"/>
    </location>
</feature>
<name>A0A150RZF6_SORCE</name>
<dbReference type="Pfam" id="PF20148">
    <property type="entry name" value="DUF6531"/>
    <property type="match status" value="1"/>
</dbReference>
<feature type="compositionally biased region" description="Polar residues" evidence="2">
    <location>
        <begin position="1"/>
        <end position="15"/>
    </location>
</feature>
<protein>
    <submittedName>
        <fullName evidence="6">Uncharacterized protein</fullName>
    </submittedName>
</protein>
<dbReference type="Pfam" id="PF13665">
    <property type="entry name" value="Tox-PAAR-like"/>
    <property type="match status" value="1"/>
</dbReference>
<sequence>MSTTSDNKEIATTGSGHVMPGPTPAVSHGPALTPAGAPVPTPYVYMARSATAENTQSCTVISDKPVLTLRSHMKIDEPGNMPSKSTGGDVVTFATCGRATMFTASTSFYAGDAHVCRTLDKGYMNTATADGKVAQCVGTLFHGVDVSASGANPEQFSAKGCYVIDPVSVASGEVCDEDVDAVLEGRIRVVWRRLYASGRNRERTPLGRGGWTHSFHQWIDLADDHLLLRDASGRDVRLPPVPEEGSSFHRGKRLTVTRKARTIEVFEIGARLTRVFRSDGDSGRARLQALRDPSGNLVELVYEGDRLVKIVGTSGRELRLSHDGEGRVVRIEVWAAGAPRRTVSYAYSEHGDLARYTDALGHVTRYDYDGHHRLIAKTLPTGLGFHYEYDASGRCVRGHGDGGIHAADLAYDTSKGETTVTGNPAPRVFRWDARGAVTSQRTSDGAVVQKTEYDDDLLIVAEENAAGERHQYEYDARGNLIAHTDAGGRITRREFRDDRMVKRVLPDGRATEFAYDERGALIEVKYPSGLTLSLDYDSRGRISALRDPDGLHVSFEYDEQDNIVVESGATGDRTRYTHDALGSLTSITDALGRTTRFTCDAEGRVTAIQRPDGSTVRREYDPLGRLIRETDPAGAVFTGEHGGTHSLRRTVSPDGQVWEAEYDTMERVRAIRNPRREVWEYRYDRAGRVIEQRTFDGRILRYRWSRSDHLARIEHMDGTYRAFETDAHGALRIERSPHGALSFESSGSKLVGTVDEATGKTVVESEFDALGRLVAETQDGLTIHYGYDERNRRAVRVLPTGETTRYRYDGAGALIAVEHEGRVVSIVRDVIGNEVRRHLHTSGVDILMSTDVMDRIARQRVLAPEGAPGAPRATLLDRAFRYDVRGYLEAVDDSLRGTTRYEHDVAGRLVGARRGGQREIIDYDAAGSVVGVRGHPEQGVPWAMRPGNVLIRAGDVEYEHDEGRRRVRQRQGGAVTELLWDCRDRLREVRLPGGARVLYTYDAYGRRVRKEILPPPPASPMDPPAAPRVVRYLWDGLALAAEVDSQRGTRVFVHMPGTLAPLLHQEQGEVFAYINDHLGAPRELVDERGEIAWAGVSSAWGAAVARVTPPGRARSPETPFRLLGHYHDEETGFSHTLHRYFDPTTARWLSPDPLGLPGGANPAAFNGSPVVHVDALGLQCVLGNPAWDIALRWAMRERVPEPGYYDVIVHGSRRHVASKSVPVDFFDELAGDKIILNAERLAALIKRLPDYKKEHKIRLISCSTGAADDGVAADLAKLLNTEVQAPRRDIGPEEVNDGSWLFRTFDPTGPRDPWPPKPAMVVAPPATVTPGAAEGGSPVVTPPGAVPQPSAMVTPASVEGVPVTPPGTVPQRPAMVTPASIEGVPVTPPGTVPERPAMVTPASVEGVPVTPAGTVPQRPAMVTSPPAGWPEVPPMR</sequence>
<dbReference type="InterPro" id="IPR001826">
    <property type="entry name" value="RHS"/>
</dbReference>
<feature type="compositionally biased region" description="Pro residues" evidence="2">
    <location>
        <begin position="1427"/>
        <end position="1436"/>
    </location>
</feature>
<evidence type="ECO:0000256" key="2">
    <source>
        <dbReference type="SAM" id="MobiDB-lite"/>
    </source>
</evidence>
<feature type="domain" description="Teneurin-like YD-shell" evidence="5">
    <location>
        <begin position="532"/>
        <end position="717"/>
    </location>
</feature>
<reference evidence="6 7" key="1">
    <citation type="submission" date="2014-02" db="EMBL/GenBank/DDBJ databases">
        <title>The small core and large imbalanced accessory genome model reveals a collaborative survival strategy of Sorangium cellulosum strains in nature.</title>
        <authorList>
            <person name="Han K."/>
            <person name="Peng R."/>
            <person name="Blom J."/>
            <person name="Li Y.-Z."/>
        </authorList>
    </citation>
    <scope>NUCLEOTIDE SEQUENCE [LARGE SCALE GENOMIC DNA]</scope>
    <source>
        <strain evidence="6 7">So0149</strain>
    </source>
</reference>
<feature type="region of interest" description="Disordered" evidence="2">
    <location>
        <begin position="1408"/>
        <end position="1436"/>
    </location>
</feature>
<dbReference type="PANTHER" id="PTHR32305">
    <property type="match status" value="1"/>
</dbReference>
<feature type="domain" description="Teneurin-like YD-shell" evidence="5">
    <location>
        <begin position="876"/>
        <end position="1010"/>
    </location>
</feature>
<dbReference type="PANTHER" id="PTHR32305:SF15">
    <property type="entry name" value="PROTEIN RHSA-RELATED"/>
    <property type="match status" value="1"/>
</dbReference>
<dbReference type="SUPFAM" id="SSF50969">
    <property type="entry name" value="YVTN repeat-like/Quinoprotein amine dehydrogenase"/>
    <property type="match status" value="1"/>
</dbReference>
<evidence type="ECO:0000259" key="5">
    <source>
        <dbReference type="Pfam" id="PF25023"/>
    </source>
</evidence>
<keyword evidence="1" id="KW-0677">Repeat</keyword>
<organism evidence="6 7">
    <name type="scientific">Sorangium cellulosum</name>
    <name type="common">Polyangium cellulosum</name>
    <dbReference type="NCBI Taxonomy" id="56"/>
    <lineage>
        <taxon>Bacteria</taxon>
        <taxon>Pseudomonadati</taxon>
        <taxon>Myxococcota</taxon>
        <taxon>Polyangia</taxon>
        <taxon>Polyangiales</taxon>
        <taxon>Polyangiaceae</taxon>
        <taxon>Sorangium</taxon>
    </lineage>
</organism>
<dbReference type="Pfam" id="PF03527">
    <property type="entry name" value="RHS"/>
    <property type="match status" value="1"/>
</dbReference>
<evidence type="ECO:0000313" key="6">
    <source>
        <dbReference type="EMBL" id="KYF85624.1"/>
    </source>
</evidence>
<dbReference type="InterPro" id="IPR006530">
    <property type="entry name" value="YD"/>
</dbReference>
<dbReference type="InterPro" id="IPR022385">
    <property type="entry name" value="Rhs_assc_core"/>
</dbReference>
<dbReference type="NCBIfam" id="TIGR03696">
    <property type="entry name" value="Rhs_assc_core"/>
    <property type="match status" value="1"/>
</dbReference>
<dbReference type="InterPro" id="IPR031325">
    <property type="entry name" value="RHS_repeat"/>
</dbReference>
<dbReference type="NCBIfam" id="TIGR01643">
    <property type="entry name" value="YD_repeat_2x"/>
    <property type="match status" value="9"/>
</dbReference>
<dbReference type="Gene3D" id="2.180.10.10">
    <property type="entry name" value="RHS repeat-associated core"/>
    <property type="match status" value="4"/>
</dbReference>
<dbReference type="EMBL" id="JEMC01002688">
    <property type="protein sequence ID" value="KYF85624.1"/>
    <property type="molecule type" value="Genomic_DNA"/>
</dbReference>
<dbReference type="InterPro" id="IPR011044">
    <property type="entry name" value="Quino_amine_DH_bsu"/>
</dbReference>
<accession>A0A150RZF6</accession>
<evidence type="ECO:0000259" key="3">
    <source>
        <dbReference type="Pfam" id="PF03527"/>
    </source>
</evidence>
<feature type="region of interest" description="Disordered" evidence="2">
    <location>
        <begin position="1"/>
        <end position="33"/>
    </location>
</feature>
<dbReference type="Pfam" id="PF25023">
    <property type="entry name" value="TEN_YD-shell"/>
    <property type="match status" value="2"/>
</dbReference>
<dbReference type="Pfam" id="PF05593">
    <property type="entry name" value="RHS_repeat"/>
    <property type="match status" value="2"/>
</dbReference>
<evidence type="ECO:0000313" key="7">
    <source>
        <dbReference type="Proteomes" id="UP000075515"/>
    </source>
</evidence>
<proteinExistence type="predicted"/>
<dbReference type="Proteomes" id="UP000075515">
    <property type="component" value="Unassembled WGS sequence"/>
</dbReference>
<evidence type="ECO:0000256" key="1">
    <source>
        <dbReference type="ARBA" id="ARBA00022737"/>
    </source>
</evidence>
<dbReference type="InterPro" id="IPR056823">
    <property type="entry name" value="TEN-like_YD-shell"/>
</dbReference>
<gene>
    <name evidence="6" type="ORF">BE18_12720</name>
</gene>
<comment type="caution">
    <text evidence="6">The sequence shown here is derived from an EMBL/GenBank/DDBJ whole genome shotgun (WGS) entry which is preliminary data.</text>
</comment>